<feature type="domain" description="PASTA" evidence="2">
    <location>
        <begin position="80"/>
        <end position="142"/>
    </location>
</feature>
<evidence type="ECO:0000259" key="2">
    <source>
        <dbReference type="PROSITE" id="PS51178"/>
    </source>
</evidence>
<dbReference type="EMBL" id="BAAAZP010000087">
    <property type="protein sequence ID" value="GAA3675897.1"/>
    <property type="molecule type" value="Genomic_DNA"/>
</dbReference>
<feature type="transmembrane region" description="Helical" evidence="1">
    <location>
        <begin position="39"/>
        <end position="59"/>
    </location>
</feature>
<keyword evidence="4" id="KW-1185">Reference proteome</keyword>
<dbReference type="InterPro" id="IPR005543">
    <property type="entry name" value="PASTA_dom"/>
</dbReference>
<keyword evidence="1" id="KW-0472">Membrane</keyword>
<reference evidence="4" key="1">
    <citation type="journal article" date="2019" name="Int. J. Syst. Evol. Microbiol.">
        <title>The Global Catalogue of Microorganisms (GCM) 10K type strain sequencing project: providing services to taxonomists for standard genome sequencing and annotation.</title>
        <authorList>
            <consortium name="The Broad Institute Genomics Platform"/>
            <consortium name="The Broad Institute Genome Sequencing Center for Infectious Disease"/>
            <person name="Wu L."/>
            <person name="Ma J."/>
        </authorList>
    </citation>
    <scope>NUCLEOTIDE SEQUENCE [LARGE SCALE GENOMIC DNA]</scope>
    <source>
        <strain evidence="4">JCM 16904</strain>
    </source>
</reference>
<dbReference type="SUPFAM" id="SSF54184">
    <property type="entry name" value="Penicillin-binding protein 2x (pbp-2x), c-terminal domain"/>
    <property type="match status" value="1"/>
</dbReference>
<accession>A0ABP7C594</accession>
<dbReference type="Proteomes" id="UP001500902">
    <property type="component" value="Unassembled WGS sequence"/>
</dbReference>
<gene>
    <name evidence="3" type="ORF">GCM10022224_045120</name>
</gene>
<keyword evidence="1" id="KW-1133">Transmembrane helix</keyword>
<keyword evidence="1" id="KW-0812">Transmembrane</keyword>
<name>A0ABP7C594_9ACTN</name>
<dbReference type="SMART" id="SM00740">
    <property type="entry name" value="PASTA"/>
    <property type="match status" value="1"/>
</dbReference>
<proteinExistence type="predicted"/>
<dbReference type="PROSITE" id="PS51178">
    <property type="entry name" value="PASTA"/>
    <property type="match status" value="1"/>
</dbReference>
<organism evidence="3 4">
    <name type="scientific">Nonomuraea antimicrobica</name>
    <dbReference type="NCBI Taxonomy" id="561173"/>
    <lineage>
        <taxon>Bacteria</taxon>
        <taxon>Bacillati</taxon>
        <taxon>Actinomycetota</taxon>
        <taxon>Actinomycetes</taxon>
        <taxon>Streptosporangiales</taxon>
        <taxon>Streptosporangiaceae</taxon>
        <taxon>Nonomuraea</taxon>
    </lineage>
</organism>
<evidence type="ECO:0000313" key="4">
    <source>
        <dbReference type="Proteomes" id="UP001500902"/>
    </source>
</evidence>
<protein>
    <recommendedName>
        <fullName evidence="2">PASTA domain-containing protein</fullName>
    </recommendedName>
</protein>
<dbReference type="Gene3D" id="3.30.10.20">
    <property type="match status" value="1"/>
</dbReference>
<dbReference type="CDD" id="cd06577">
    <property type="entry name" value="PASTA_pknB"/>
    <property type="match status" value="1"/>
</dbReference>
<evidence type="ECO:0000256" key="1">
    <source>
        <dbReference type="SAM" id="Phobius"/>
    </source>
</evidence>
<evidence type="ECO:0000313" key="3">
    <source>
        <dbReference type="EMBL" id="GAA3675897.1"/>
    </source>
</evidence>
<dbReference type="RefSeq" id="WP_344881287.1">
    <property type="nucleotide sequence ID" value="NZ_BAAAZP010000087.1"/>
</dbReference>
<comment type="caution">
    <text evidence="3">The sequence shown here is derived from an EMBL/GenBank/DDBJ whole genome shotgun (WGS) entry which is preliminary data.</text>
</comment>
<dbReference type="Pfam" id="PF03793">
    <property type="entry name" value="PASTA"/>
    <property type="match status" value="1"/>
</dbReference>
<sequence>MTIEDDLANAMAEHVRDVRAAPDLGSAIRRGHRAHVIRFRAAGAALVTAAVMVAVPVTLNSGGPAGNPDAATGQDSAELRNDVTVPDITGRPTTEAVQALHVAGLKAALSGTQVRGGQVTAQEPAAGTVVPRGSLITLDVQLPPAPTPQALGDLGDGRKFGGIRLTYLPEGLEWGRWSNDDVIGAGKSYTTGYRKPDLPQGEYSVQVIVAHGASADALYTFAPEHRDENVDIGGRPARLSPGGDSAVDGGPSTPTITWKIRDDLAVKVFISPKYAEEVDGPGELKKIAKGVRAIE</sequence>